<name>A0A5B2VP37_9BACT</name>
<dbReference type="Gene3D" id="3.40.50.150">
    <property type="entry name" value="Vaccinia Virus protein VP39"/>
    <property type="match status" value="1"/>
</dbReference>
<keyword evidence="2" id="KW-1185">Reference proteome</keyword>
<dbReference type="AlphaFoldDB" id="A0A5B2VP37"/>
<dbReference type="InterPro" id="IPR029063">
    <property type="entry name" value="SAM-dependent_MTases_sf"/>
</dbReference>
<dbReference type="SUPFAM" id="SSF53335">
    <property type="entry name" value="S-adenosyl-L-methionine-dependent methyltransferases"/>
    <property type="match status" value="1"/>
</dbReference>
<keyword evidence="1" id="KW-0808">Transferase</keyword>
<gene>
    <name evidence="1" type="ORF">F0L74_27635</name>
</gene>
<protein>
    <submittedName>
        <fullName evidence="1">Methyltransferase</fullName>
    </submittedName>
</protein>
<evidence type="ECO:0000313" key="2">
    <source>
        <dbReference type="Proteomes" id="UP000324611"/>
    </source>
</evidence>
<reference evidence="1 2" key="2">
    <citation type="submission" date="2019-09" db="EMBL/GenBank/DDBJ databases">
        <authorList>
            <person name="Jin C."/>
        </authorList>
    </citation>
    <scope>NUCLEOTIDE SEQUENCE [LARGE SCALE GENOMIC DNA]</scope>
    <source>
        <strain evidence="1 2">BN140078</strain>
    </source>
</reference>
<dbReference type="Proteomes" id="UP000324611">
    <property type="component" value="Unassembled WGS sequence"/>
</dbReference>
<comment type="caution">
    <text evidence="1">The sequence shown here is derived from an EMBL/GenBank/DDBJ whole genome shotgun (WGS) entry which is preliminary data.</text>
</comment>
<accession>A0A5B2VP37</accession>
<sequence length="198" mass="23029">MAKALLKPTWYMTDAAFDWLYPERIQLLSKRHWTPMGVAKKAAQFLAKDPGKKILDIGSGVGKFCLIGGHCFPDAFFYGVEQRSELHHYALAAKEYTKTNNADFIQGNFTQIDLAEYDHFYFYNAFFENLDSHGRIDRQIEYSTSLYTYYSRYLFKELDAKPSGTRLATFHSLEDEIPPSYQLVDISLDFLLKTWIKK</sequence>
<dbReference type="CDD" id="cd02440">
    <property type="entry name" value="AdoMet_MTases"/>
    <property type="match status" value="1"/>
</dbReference>
<dbReference type="GO" id="GO:0032259">
    <property type="term" value="P:methylation"/>
    <property type="evidence" value="ECO:0007669"/>
    <property type="project" value="UniProtKB-KW"/>
</dbReference>
<keyword evidence="1" id="KW-0489">Methyltransferase</keyword>
<organism evidence="1 2">
    <name type="scientific">Chitinophaga agrisoli</name>
    <dbReference type="NCBI Taxonomy" id="2607653"/>
    <lineage>
        <taxon>Bacteria</taxon>
        <taxon>Pseudomonadati</taxon>
        <taxon>Bacteroidota</taxon>
        <taxon>Chitinophagia</taxon>
        <taxon>Chitinophagales</taxon>
        <taxon>Chitinophagaceae</taxon>
        <taxon>Chitinophaga</taxon>
    </lineage>
</organism>
<proteinExistence type="predicted"/>
<reference evidence="1 2" key="1">
    <citation type="submission" date="2019-09" db="EMBL/GenBank/DDBJ databases">
        <title>Chitinophaga ginsengihumi sp. nov., isolated from soil of ginseng rhizosphere.</title>
        <authorList>
            <person name="Lee J."/>
        </authorList>
    </citation>
    <scope>NUCLEOTIDE SEQUENCE [LARGE SCALE GENOMIC DNA]</scope>
    <source>
        <strain evidence="1 2">BN140078</strain>
    </source>
</reference>
<evidence type="ECO:0000313" key="1">
    <source>
        <dbReference type="EMBL" id="KAA2239957.1"/>
    </source>
</evidence>
<dbReference type="GO" id="GO:0008168">
    <property type="term" value="F:methyltransferase activity"/>
    <property type="evidence" value="ECO:0007669"/>
    <property type="project" value="UniProtKB-KW"/>
</dbReference>
<dbReference type="EMBL" id="VUOC01000004">
    <property type="protein sequence ID" value="KAA2239957.1"/>
    <property type="molecule type" value="Genomic_DNA"/>
</dbReference>
<dbReference type="RefSeq" id="WP_149841134.1">
    <property type="nucleotide sequence ID" value="NZ_VUOC01000004.1"/>
</dbReference>